<reference evidence="4 5" key="1">
    <citation type="submission" date="2017-11" db="EMBL/GenBank/DDBJ databases">
        <title>De-novo sequencing of pomegranate (Punica granatum L.) genome.</title>
        <authorList>
            <person name="Akparov Z."/>
            <person name="Amiraslanov A."/>
            <person name="Hajiyeva S."/>
            <person name="Abbasov M."/>
            <person name="Kaur K."/>
            <person name="Hamwieh A."/>
            <person name="Solovyev V."/>
            <person name="Salamov A."/>
            <person name="Braich B."/>
            <person name="Kosarev P."/>
            <person name="Mahmoud A."/>
            <person name="Hajiyev E."/>
            <person name="Babayeva S."/>
            <person name="Izzatullayeva V."/>
            <person name="Mammadov A."/>
            <person name="Mammadov A."/>
            <person name="Sharifova S."/>
            <person name="Ojaghi J."/>
            <person name="Eynullazada K."/>
            <person name="Bayramov B."/>
            <person name="Abdulazimova A."/>
            <person name="Shahmuradov I."/>
        </authorList>
    </citation>
    <scope>NUCLEOTIDE SEQUENCE [LARGE SCALE GENOMIC DNA]</scope>
    <source>
        <strain evidence="5">cv. AG2017</strain>
        <tissue evidence="4">Leaf</tissue>
    </source>
</reference>
<dbReference type="InterPro" id="IPR029063">
    <property type="entry name" value="SAM-dependent_MTases_sf"/>
</dbReference>
<evidence type="ECO:0000313" key="4">
    <source>
        <dbReference type="EMBL" id="PKI47382.1"/>
    </source>
</evidence>
<dbReference type="PANTHER" id="PTHR12176">
    <property type="entry name" value="SAM-DEPENDENT METHYLTRANSFERASE SUPERFAMILY PROTEIN"/>
    <property type="match status" value="1"/>
</dbReference>
<organism evidence="4 5">
    <name type="scientific">Punica granatum</name>
    <name type="common">Pomegranate</name>
    <dbReference type="NCBI Taxonomy" id="22663"/>
    <lineage>
        <taxon>Eukaryota</taxon>
        <taxon>Viridiplantae</taxon>
        <taxon>Streptophyta</taxon>
        <taxon>Embryophyta</taxon>
        <taxon>Tracheophyta</taxon>
        <taxon>Spermatophyta</taxon>
        <taxon>Magnoliopsida</taxon>
        <taxon>eudicotyledons</taxon>
        <taxon>Gunneridae</taxon>
        <taxon>Pentapetalae</taxon>
        <taxon>rosids</taxon>
        <taxon>malvids</taxon>
        <taxon>Myrtales</taxon>
        <taxon>Lythraceae</taxon>
        <taxon>Punica</taxon>
    </lineage>
</organism>
<proteinExistence type="inferred from homology"/>
<evidence type="ECO:0000256" key="3">
    <source>
        <dbReference type="ARBA" id="ARBA00022679"/>
    </source>
</evidence>
<dbReference type="GO" id="GO:0008168">
    <property type="term" value="F:methyltransferase activity"/>
    <property type="evidence" value="ECO:0007669"/>
    <property type="project" value="UniProtKB-KW"/>
</dbReference>
<sequence length="462" mass="50892">MALVSRLPPTKFFLHDNARIPIFSSSPNRTPNYFSRSKSVLNVPPTTIISCALQQGPASSASSSPGQGASEEEELRVVTAIQTSYNDIVIIETREYRALLLDSTQNVHSIFNNGPDKWTGSYWDEFAALPAIIPRDGPVAILGLGGGTAAHLMLDAWPGLDLEGWEIDEVLIHKARDYLGLSALERPAGRLEVKIGDALSPSPEASRRYAGIVVDLFGGGRVLPLLEEEETWAELKGRLMPGGRIMVNCGGIDIVRLSWAPAWELNPTIRAMRAVFGGGSVAELCWKKAEGYNYMALTGPLPDLDEWASLVPSQLRDNVRQWRRWARCNLRAGCGDSCPPDARRLARVRPRGMEIDEVVIDKAREYFGLSALERPKGRLVVKTGDALLPSPEASGRYAGIVLDMFCRGVMLPLLEEERTWVELNRGMSWKKAGQNYLALTGPLPELDEWAGLVPSQLSEMIY</sequence>
<accession>A0A2I0ITQ2</accession>
<dbReference type="CDD" id="cd02440">
    <property type="entry name" value="AdoMet_MTases"/>
    <property type="match status" value="1"/>
</dbReference>
<dbReference type="GO" id="GO:0032259">
    <property type="term" value="P:methylation"/>
    <property type="evidence" value="ECO:0007669"/>
    <property type="project" value="UniProtKB-KW"/>
</dbReference>
<evidence type="ECO:0000256" key="2">
    <source>
        <dbReference type="ARBA" id="ARBA00022603"/>
    </source>
</evidence>
<comment type="similarity">
    <text evidence="1">Belongs to the methyltransferase superfamily.</text>
</comment>
<dbReference type="EMBL" id="PGOL01002509">
    <property type="protein sequence ID" value="PKI47382.1"/>
    <property type="molecule type" value="Genomic_DNA"/>
</dbReference>
<protein>
    <submittedName>
        <fullName evidence="4">Uncharacterized protein</fullName>
    </submittedName>
</protein>
<evidence type="ECO:0000313" key="5">
    <source>
        <dbReference type="Proteomes" id="UP000233551"/>
    </source>
</evidence>
<dbReference type="Gene3D" id="3.40.50.150">
    <property type="entry name" value="Vaccinia Virus protein VP39"/>
    <property type="match status" value="2"/>
</dbReference>
<dbReference type="SUPFAM" id="SSF53335">
    <property type="entry name" value="S-adenosyl-L-methionine-dependent methyltransferases"/>
    <property type="match status" value="2"/>
</dbReference>
<keyword evidence="2" id="KW-0489">Methyltransferase</keyword>
<dbReference type="Proteomes" id="UP000233551">
    <property type="component" value="Unassembled WGS sequence"/>
</dbReference>
<evidence type="ECO:0000256" key="1">
    <source>
        <dbReference type="ARBA" id="ARBA00008361"/>
    </source>
</evidence>
<comment type="caution">
    <text evidence="4">The sequence shown here is derived from an EMBL/GenBank/DDBJ whole genome shotgun (WGS) entry which is preliminary data.</text>
</comment>
<keyword evidence="3" id="KW-0808">Transferase</keyword>
<gene>
    <name evidence="4" type="ORF">CRG98_032217</name>
</gene>
<name>A0A2I0ITQ2_PUNGR</name>
<keyword evidence="5" id="KW-1185">Reference proteome</keyword>
<dbReference type="InterPro" id="IPR051419">
    <property type="entry name" value="Lys/N-term_MeTrsfase_sf"/>
</dbReference>
<dbReference type="PANTHER" id="PTHR12176:SF76">
    <property type="entry name" value="S-ADENOSYL-L-METHIONINE-DEPENDENT METHYLTRANSFERASES SUPERFAMILY PROTEIN"/>
    <property type="match status" value="1"/>
</dbReference>
<dbReference type="AlphaFoldDB" id="A0A2I0ITQ2"/>